<comment type="caution">
    <text evidence="1">The sequence shown here is derived from an EMBL/GenBank/DDBJ whole genome shotgun (WGS) entry which is preliminary data.</text>
</comment>
<accession>A0AC61PPX0</accession>
<evidence type="ECO:0000313" key="1">
    <source>
        <dbReference type="EMBL" id="SMC84015.1"/>
    </source>
</evidence>
<reference evidence="1" key="1">
    <citation type="submission" date="2017-04" db="EMBL/GenBank/DDBJ databases">
        <authorList>
            <person name="Varghese N."/>
            <person name="Submissions S."/>
        </authorList>
    </citation>
    <scope>NUCLEOTIDE SEQUENCE</scope>
    <source>
        <strain evidence="1">WTE2008</strain>
    </source>
</reference>
<evidence type="ECO:0000313" key="2">
    <source>
        <dbReference type="Proteomes" id="UP000192328"/>
    </source>
</evidence>
<sequence>MANMIMRFPGGLPKALTLSYDDGVEQDEKLIAIAEKYGLKGTFNINSGCFPPEGTTYAPGTIHRRMPLNQLKEVYAKSSWEIAAHAYTHASLVGLPANIAAEEVLRDRKELESLFDTVIRGFAYPYGAFDDQSVGVLKSCGICYARTVQSTRDFHLPKDWLRLQATCHHNDPELMNLAEKFVKARNWWDPMLFYLWGHSYEFEANDNWDVIERFAQAVSGKEDIWYAANIEIYDYCRAFSQLVFNTAMTLCVNPTARDLWFAYGEKEVHIPAGSTVSF</sequence>
<gene>
    <name evidence="1" type="ORF">SAMN06297397_2856</name>
</gene>
<organism evidence="1 2">
    <name type="scientific">Aristaeella lactis</name>
    <dbReference type="NCBI Taxonomy" id="3046383"/>
    <lineage>
        <taxon>Bacteria</taxon>
        <taxon>Bacillati</taxon>
        <taxon>Bacillota</taxon>
        <taxon>Clostridia</taxon>
        <taxon>Eubacteriales</taxon>
        <taxon>Aristaeellaceae</taxon>
        <taxon>Aristaeella</taxon>
    </lineage>
</organism>
<dbReference type="Proteomes" id="UP000192328">
    <property type="component" value="Unassembled WGS sequence"/>
</dbReference>
<proteinExistence type="predicted"/>
<name>A0AC61PPX0_9FIRM</name>
<dbReference type="EMBL" id="FWXZ01000007">
    <property type="protein sequence ID" value="SMC84015.1"/>
    <property type="molecule type" value="Genomic_DNA"/>
</dbReference>
<keyword evidence="2" id="KW-1185">Reference proteome</keyword>
<protein>
    <submittedName>
        <fullName evidence="1">Polysaccharide deacetylase</fullName>
    </submittedName>
</protein>